<name>A0ABQ4EWF2_9ACTN</name>
<dbReference type="Proteomes" id="UP000621500">
    <property type="component" value="Unassembled WGS sequence"/>
</dbReference>
<dbReference type="PANTHER" id="PTHR30483:SF37">
    <property type="entry name" value="ABC TRANSPORTER SUBSTRATE-BINDING PROTEIN"/>
    <property type="match status" value="1"/>
</dbReference>
<dbReference type="EMBL" id="BONX01000038">
    <property type="protein sequence ID" value="GIG98999.1"/>
    <property type="molecule type" value="Genomic_DNA"/>
</dbReference>
<feature type="domain" description="Leucine-binding protein" evidence="4">
    <location>
        <begin position="31"/>
        <end position="391"/>
    </location>
</feature>
<evidence type="ECO:0000256" key="3">
    <source>
        <dbReference type="SAM" id="SignalP"/>
    </source>
</evidence>
<keyword evidence="2 3" id="KW-0732">Signal</keyword>
<evidence type="ECO:0000313" key="6">
    <source>
        <dbReference type="Proteomes" id="UP000621500"/>
    </source>
</evidence>
<evidence type="ECO:0000256" key="1">
    <source>
        <dbReference type="ARBA" id="ARBA00010062"/>
    </source>
</evidence>
<accession>A0ABQ4EWF2</accession>
<evidence type="ECO:0000313" key="5">
    <source>
        <dbReference type="EMBL" id="GIG98999.1"/>
    </source>
</evidence>
<protein>
    <submittedName>
        <fullName evidence="5">Amino acid ABC transporter substrate-binding protein</fullName>
    </submittedName>
</protein>
<dbReference type="InterPro" id="IPR051010">
    <property type="entry name" value="BCAA_transport"/>
</dbReference>
<dbReference type="RefSeq" id="WP_203860401.1">
    <property type="nucleotide sequence ID" value="NZ_BAAAZQ010000009.1"/>
</dbReference>
<dbReference type="InterPro" id="IPR028081">
    <property type="entry name" value="Leu-bd"/>
</dbReference>
<keyword evidence="6" id="KW-1185">Reference proteome</keyword>
<comment type="caution">
    <text evidence="5">The sequence shown here is derived from an EMBL/GenBank/DDBJ whole genome shotgun (WGS) entry which is preliminary data.</text>
</comment>
<evidence type="ECO:0000259" key="4">
    <source>
        <dbReference type="Pfam" id="PF13458"/>
    </source>
</evidence>
<gene>
    <name evidence="5" type="ORF">Pma05_55720</name>
</gene>
<evidence type="ECO:0000256" key="2">
    <source>
        <dbReference type="ARBA" id="ARBA00022729"/>
    </source>
</evidence>
<dbReference type="SUPFAM" id="SSF53822">
    <property type="entry name" value="Periplasmic binding protein-like I"/>
    <property type="match status" value="1"/>
</dbReference>
<dbReference type="PROSITE" id="PS51257">
    <property type="entry name" value="PROKAR_LIPOPROTEIN"/>
    <property type="match status" value="1"/>
</dbReference>
<proteinExistence type="inferred from homology"/>
<dbReference type="InterPro" id="IPR028082">
    <property type="entry name" value="Peripla_BP_I"/>
</dbReference>
<dbReference type="Pfam" id="PF13458">
    <property type="entry name" value="Peripla_BP_6"/>
    <property type="match status" value="1"/>
</dbReference>
<comment type="similarity">
    <text evidence="1">Belongs to the leucine-binding protein family.</text>
</comment>
<sequence>MRKITSITAVLVLAAALAGCGGSDGAGATDEVKLAGLWPLSGPNATQGTDVLHGAELAVEIVNNDHPGLDLPLGPGKGLPGLGGAPVKLITGDTQGKPEVGAGEVDRLVTGEKVAAVIGSYQSGVTLTASQRAERLGVPFVNEASSSVALTERGLKWFFRTGPTDETFARSMFDYLKARQAAGDQIRSVGVFHSNDQFGNDGAGVTEKVAAEAGLPVSVNVGFDPTAADLGSQVAQVRSKSPDVLFVLAYTDAAIKLMKTLDQLDYYPPALLAYGTGFADPAFATGLGALADGASTRAAWSGEIAEKRPAAKTVAELFQQRYGAPMTENSARAFTAVLALAQAIDTAKSVEPAKIRDALRGLDIPGDKTIMPWTGIRFDDKGQNTGAAGVVEQMIEGKYRVVFPAELSSVQPIWPMNKAQQ</sequence>
<feature type="signal peptide" evidence="3">
    <location>
        <begin position="1"/>
        <end position="28"/>
    </location>
</feature>
<dbReference type="PANTHER" id="PTHR30483">
    <property type="entry name" value="LEUCINE-SPECIFIC-BINDING PROTEIN"/>
    <property type="match status" value="1"/>
</dbReference>
<organism evidence="5 6">
    <name type="scientific">Plantactinospora mayteni</name>
    <dbReference type="NCBI Taxonomy" id="566021"/>
    <lineage>
        <taxon>Bacteria</taxon>
        <taxon>Bacillati</taxon>
        <taxon>Actinomycetota</taxon>
        <taxon>Actinomycetes</taxon>
        <taxon>Micromonosporales</taxon>
        <taxon>Micromonosporaceae</taxon>
        <taxon>Plantactinospora</taxon>
    </lineage>
</organism>
<reference evidence="5 6" key="1">
    <citation type="submission" date="2021-01" db="EMBL/GenBank/DDBJ databases">
        <title>Whole genome shotgun sequence of Plantactinospora mayteni NBRC 109088.</title>
        <authorList>
            <person name="Komaki H."/>
            <person name="Tamura T."/>
        </authorList>
    </citation>
    <scope>NUCLEOTIDE SEQUENCE [LARGE SCALE GENOMIC DNA]</scope>
    <source>
        <strain evidence="5 6">NBRC 109088</strain>
    </source>
</reference>
<dbReference type="Gene3D" id="3.40.50.2300">
    <property type="match status" value="2"/>
</dbReference>
<dbReference type="CDD" id="cd06340">
    <property type="entry name" value="PBP1_ABC_ligand_binding-like"/>
    <property type="match status" value="1"/>
</dbReference>
<feature type="chain" id="PRO_5045630143" evidence="3">
    <location>
        <begin position="29"/>
        <end position="421"/>
    </location>
</feature>